<proteinExistence type="predicted"/>
<dbReference type="SMART" id="SM00166">
    <property type="entry name" value="UBX"/>
    <property type="match status" value="1"/>
</dbReference>
<feature type="compositionally biased region" description="Polar residues" evidence="8">
    <location>
        <begin position="427"/>
        <end position="437"/>
    </location>
</feature>
<organism evidence="10 11">
    <name type="scientific">Zootermopsis nevadensis</name>
    <name type="common">Dampwood termite</name>
    <dbReference type="NCBI Taxonomy" id="136037"/>
    <lineage>
        <taxon>Eukaryota</taxon>
        <taxon>Metazoa</taxon>
        <taxon>Ecdysozoa</taxon>
        <taxon>Arthropoda</taxon>
        <taxon>Hexapoda</taxon>
        <taxon>Insecta</taxon>
        <taxon>Pterygota</taxon>
        <taxon>Neoptera</taxon>
        <taxon>Polyneoptera</taxon>
        <taxon>Dictyoptera</taxon>
        <taxon>Blattodea</taxon>
        <taxon>Blattoidea</taxon>
        <taxon>Termitoidae</taxon>
        <taxon>Termopsidae</taxon>
        <taxon>Zootermopsis</taxon>
    </lineage>
</organism>
<reference evidence="10 11" key="1">
    <citation type="journal article" date="2014" name="Nat. Commun.">
        <title>Molecular traces of alternative social organization in a termite genome.</title>
        <authorList>
            <person name="Terrapon N."/>
            <person name="Li C."/>
            <person name="Robertson H.M."/>
            <person name="Ji L."/>
            <person name="Meng X."/>
            <person name="Booth W."/>
            <person name="Chen Z."/>
            <person name="Childers C.P."/>
            <person name="Glastad K.M."/>
            <person name="Gokhale K."/>
            <person name="Gowin J."/>
            <person name="Gronenberg W."/>
            <person name="Hermansen R.A."/>
            <person name="Hu H."/>
            <person name="Hunt B.G."/>
            <person name="Huylmans A.K."/>
            <person name="Khalil S.M."/>
            <person name="Mitchell R.D."/>
            <person name="Munoz-Torres M.C."/>
            <person name="Mustard J.A."/>
            <person name="Pan H."/>
            <person name="Reese J.T."/>
            <person name="Scharf M.E."/>
            <person name="Sun F."/>
            <person name="Vogel H."/>
            <person name="Xiao J."/>
            <person name="Yang W."/>
            <person name="Yang Z."/>
            <person name="Yang Z."/>
            <person name="Zhou J."/>
            <person name="Zhu J."/>
            <person name="Brent C.S."/>
            <person name="Elsik C.G."/>
            <person name="Goodisman M.A."/>
            <person name="Liberles D.A."/>
            <person name="Roe R.M."/>
            <person name="Vargo E.L."/>
            <person name="Vilcinskas A."/>
            <person name="Wang J."/>
            <person name="Bornberg-Bauer E."/>
            <person name="Korb J."/>
            <person name="Zhang G."/>
            <person name="Liebig J."/>
        </authorList>
    </citation>
    <scope>NUCLEOTIDE SEQUENCE [LARGE SCALE GENOMIC DNA]</scope>
    <source>
        <tissue evidence="10">Whole organism</tissue>
    </source>
</reference>
<dbReference type="SUPFAM" id="SSF52833">
    <property type="entry name" value="Thioredoxin-like"/>
    <property type="match status" value="1"/>
</dbReference>
<evidence type="ECO:0000256" key="3">
    <source>
        <dbReference type="ARBA" id="ARBA00038812"/>
    </source>
</evidence>
<dbReference type="Pfam" id="PF23187">
    <property type="entry name" value="UBX7_N"/>
    <property type="match status" value="1"/>
</dbReference>
<dbReference type="FunCoup" id="A0A067RCC2">
    <property type="interactions" value="1008"/>
</dbReference>
<dbReference type="Gene3D" id="3.10.20.90">
    <property type="entry name" value="Phosphatidylinositol 3-kinase Catalytic Subunit, Chain A, domain 1"/>
    <property type="match status" value="1"/>
</dbReference>
<dbReference type="PROSITE" id="PS50033">
    <property type="entry name" value="UBX"/>
    <property type="match status" value="1"/>
</dbReference>
<evidence type="ECO:0000256" key="8">
    <source>
        <dbReference type="SAM" id="MobiDB-lite"/>
    </source>
</evidence>
<evidence type="ECO:0000256" key="2">
    <source>
        <dbReference type="ARBA" id="ARBA00023230"/>
    </source>
</evidence>
<dbReference type="SUPFAM" id="SSF54236">
    <property type="entry name" value="Ubiquitin-like"/>
    <property type="match status" value="1"/>
</dbReference>
<dbReference type="PANTHER" id="PTHR46424">
    <property type="entry name" value="UBX DOMAIN-CONTAINING PROTEIN 4"/>
    <property type="match status" value="1"/>
</dbReference>
<dbReference type="AlphaFoldDB" id="A0A067RCC2"/>
<evidence type="ECO:0000256" key="4">
    <source>
        <dbReference type="ARBA" id="ARBA00040925"/>
    </source>
</evidence>
<evidence type="ECO:0000313" key="10">
    <source>
        <dbReference type="EMBL" id="KDR21412.1"/>
    </source>
</evidence>
<protein>
    <recommendedName>
        <fullName evidence="4">UBX domain-containing protein 4</fullName>
    </recommendedName>
    <alternativeName>
        <fullName evidence="5">UBX domain-containing protein 2</fullName>
    </alternativeName>
</protein>
<sequence length="437" mass="48552">MRWFQGGIAEAVATSKTKNAVFVVFVEGKDEASKNAASALDDVAVLSKLESEDFVAVKLDSGSEAYNQFVQIYQLVPVPSLFFIGGNGVPLEVVAGEVDVPELVQRIATVLEKSGKVVPADTQELTEEQKIERAKELIEKKQKLKQEEEEQTQKQKEVERRKVGQEVQKLRRWQQDQELKQLKEERQREKAEEAAARERVLKQIAEDRAQRASRYYAGLEGNKKQAEEKLKGQSEQQAQDTASKCVVARIQFRLPDGSSHSHNFETAATLGEVRLYAATHLNLPFREFVMSTTFPRREFTAADDGQTVTELQLVPTAVILILPATSGNAISSSQSYGSAVSRMLWSVLTPFFSILNYVRNLVFGGGGAVGGDGGARNSRRSSLHAASEQSPTGARRRVRTTETTTVHRQGNVHRLTNRQDASDDENNTWNGNSTQQM</sequence>
<dbReference type="InterPro" id="IPR029071">
    <property type="entry name" value="Ubiquitin-like_domsf"/>
</dbReference>
<evidence type="ECO:0000256" key="7">
    <source>
        <dbReference type="SAM" id="Coils"/>
    </source>
</evidence>
<keyword evidence="11" id="KW-1185">Reference proteome</keyword>
<dbReference type="InterPro" id="IPR001012">
    <property type="entry name" value="UBX_dom"/>
</dbReference>
<dbReference type="Pfam" id="PF00789">
    <property type="entry name" value="UBX"/>
    <property type="match status" value="1"/>
</dbReference>
<evidence type="ECO:0000256" key="5">
    <source>
        <dbReference type="ARBA" id="ARBA00041575"/>
    </source>
</evidence>
<dbReference type="InterPro" id="IPR036249">
    <property type="entry name" value="Thioredoxin-like_sf"/>
</dbReference>
<dbReference type="OrthoDB" id="2445133at2759"/>
<evidence type="ECO:0000256" key="6">
    <source>
        <dbReference type="ARBA" id="ARBA00046062"/>
    </source>
</evidence>
<feature type="coiled-coil region" evidence="7">
    <location>
        <begin position="127"/>
        <end position="236"/>
    </location>
</feature>
<keyword evidence="7" id="KW-0175">Coiled coil</keyword>
<comment type="function">
    <text evidence="6">Involved in endoplasmic reticulum-associated protein degradation (ERAD). Acts as a platform to recruit both UBQLN1 and VCP to the ER during ERAD.</text>
</comment>
<accession>A0A067RCC2</accession>
<dbReference type="Proteomes" id="UP000027135">
    <property type="component" value="Unassembled WGS sequence"/>
</dbReference>
<keyword evidence="2" id="KW-0834">Unfolded protein response</keyword>
<evidence type="ECO:0000259" key="9">
    <source>
        <dbReference type="PROSITE" id="PS50033"/>
    </source>
</evidence>
<name>A0A067RCC2_ZOONE</name>
<evidence type="ECO:0000256" key="1">
    <source>
        <dbReference type="ARBA" id="ARBA00004406"/>
    </source>
</evidence>
<dbReference type="InParanoid" id="A0A067RCC2"/>
<dbReference type="GO" id="GO:0006986">
    <property type="term" value="P:response to unfolded protein"/>
    <property type="evidence" value="ECO:0007669"/>
    <property type="project" value="UniProtKB-KW"/>
</dbReference>
<dbReference type="OMA" id="FEPNNTS"/>
<dbReference type="eggNOG" id="KOG2507">
    <property type="taxonomic scope" value="Eukaryota"/>
</dbReference>
<feature type="region of interest" description="Disordered" evidence="8">
    <location>
        <begin position="372"/>
        <end position="437"/>
    </location>
</feature>
<evidence type="ECO:0000313" key="11">
    <source>
        <dbReference type="Proteomes" id="UP000027135"/>
    </source>
</evidence>
<feature type="domain" description="UBX" evidence="9">
    <location>
        <begin position="243"/>
        <end position="321"/>
    </location>
</feature>
<comment type="subunit">
    <text evidence="3">Directly interacts with VCP. Interacts with UBQLN1. Forms a complex with VCP and UBQLN1.</text>
</comment>
<dbReference type="CDD" id="cd16117">
    <property type="entry name" value="UBX_UBXN4"/>
    <property type="match status" value="1"/>
</dbReference>
<dbReference type="GO" id="GO:0005789">
    <property type="term" value="C:endoplasmic reticulum membrane"/>
    <property type="evidence" value="ECO:0007669"/>
    <property type="project" value="UniProtKB-SubCell"/>
</dbReference>
<dbReference type="STRING" id="136037.A0A067RCC2"/>
<dbReference type="EMBL" id="KK852558">
    <property type="protein sequence ID" value="KDR21412.1"/>
    <property type="molecule type" value="Genomic_DNA"/>
</dbReference>
<dbReference type="GO" id="GO:0036503">
    <property type="term" value="P:ERAD pathway"/>
    <property type="evidence" value="ECO:0007669"/>
    <property type="project" value="TreeGrafter"/>
</dbReference>
<comment type="subcellular location">
    <subcellularLocation>
        <location evidence="1">Endoplasmic reticulum membrane</location>
        <topology evidence="1">Peripheral membrane protein</topology>
    </subcellularLocation>
</comment>
<dbReference type="PANTHER" id="PTHR46424:SF1">
    <property type="entry name" value="UBX DOMAIN-CONTAINING PROTEIN 4"/>
    <property type="match status" value="1"/>
</dbReference>
<gene>
    <name evidence="10" type="ORF">L798_04164</name>
</gene>